<dbReference type="AlphaFoldDB" id="A0AAN9TTS9"/>
<accession>A0AAN9TTS9</accession>
<protein>
    <submittedName>
        <fullName evidence="2">Uncharacterized protein</fullName>
    </submittedName>
</protein>
<dbReference type="Proteomes" id="UP001367676">
    <property type="component" value="Unassembled WGS sequence"/>
</dbReference>
<organism evidence="2 3">
    <name type="scientific">Parthenolecanium corni</name>
    <dbReference type="NCBI Taxonomy" id="536013"/>
    <lineage>
        <taxon>Eukaryota</taxon>
        <taxon>Metazoa</taxon>
        <taxon>Ecdysozoa</taxon>
        <taxon>Arthropoda</taxon>
        <taxon>Hexapoda</taxon>
        <taxon>Insecta</taxon>
        <taxon>Pterygota</taxon>
        <taxon>Neoptera</taxon>
        <taxon>Paraneoptera</taxon>
        <taxon>Hemiptera</taxon>
        <taxon>Sternorrhyncha</taxon>
        <taxon>Coccoidea</taxon>
        <taxon>Coccidae</taxon>
        <taxon>Parthenolecanium</taxon>
    </lineage>
</organism>
<feature type="compositionally biased region" description="Low complexity" evidence="1">
    <location>
        <begin position="369"/>
        <end position="395"/>
    </location>
</feature>
<name>A0AAN9TTS9_9HEMI</name>
<dbReference type="EMBL" id="JBBCAQ010000032">
    <property type="protein sequence ID" value="KAK7583821.1"/>
    <property type="molecule type" value="Genomic_DNA"/>
</dbReference>
<feature type="region of interest" description="Disordered" evidence="1">
    <location>
        <begin position="275"/>
        <end position="296"/>
    </location>
</feature>
<feature type="region of interest" description="Disordered" evidence="1">
    <location>
        <begin position="31"/>
        <end position="67"/>
    </location>
</feature>
<feature type="compositionally biased region" description="Basic and acidic residues" evidence="1">
    <location>
        <begin position="489"/>
        <end position="502"/>
    </location>
</feature>
<reference evidence="2 3" key="1">
    <citation type="submission" date="2024-03" db="EMBL/GenBank/DDBJ databases">
        <title>Adaptation during the transition from Ophiocordyceps entomopathogen to insect associate is accompanied by gene loss and intensified selection.</title>
        <authorList>
            <person name="Ward C.M."/>
            <person name="Onetto C.A."/>
            <person name="Borneman A.R."/>
        </authorList>
    </citation>
    <scope>NUCLEOTIDE SEQUENCE [LARGE SCALE GENOMIC DNA]</scope>
    <source>
        <strain evidence="2">AWRI1</strain>
        <tissue evidence="2">Single Adult Female</tissue>
    </source>
</reference>
<feature type="region of interest" description="Disordered" evidence="1">
    <location>
        <begin position="105"/>
        <end position="127"/>
    </location>
</feature>
<keyword evidence="3" id="KW-1185">Reference proteome</keyword>
<evidence type="ECO:0000313" key="3">
    <source>
        <dbReference type="Proteomes" id="UP001367676"/>
    </source>
</evidence>
<feature type="compositionally biased region" description="Basic and acidic residues" evidence="1">
    <location>
        <begin position="276"/>
        <end position="285"/>
    </location>
</feature>
<sequence>MPQKHTRDEINENSVSAHLVQRQEHIYYLRRRSVPPFRNSRPDEERGRRAKRRRRDESTNRRVASRRVASTLSTLHEHEAARAAQNKIGIAAVGSQLAVERAQQWQVEGKRGGQQRRPVHRASPSPSRSLARSLFTFLVSRFSFSFSLFGKSASAFVNRHSAFPFPIRAEFVLRLVPVRSNWKKLRRCSSDRLCPLIDTSQLGRASIPAPSSPSPSSRRRRVLYVRHLAILHSGRPLSRRVFCRRLSGQRVRIVRNVGSALAISVRPGARLASLAGEKKEEENRASDNLSRRGRATSESAIAAAPLCPRGRHIAQPGLEGTCSCSVIKIISDCPRKRNASSCRRDRSPLMQIKGKSESESVVRLRDSVSTPASLHPASTSTTTTTLAAQSSQLSTDIFESSSRNREWSRILKIDVVDDRRVPEPVPLPSSAMDERKILSNRMMSTYDPFRCRVPYSFSDGNEWRGYQMTRQWQSKINAVNCGSPCPPPTDKRSNESEKRNKWEQQLITRDVDVEIVKDDNDE</sequence>
<feature type="region of interest" description="Disordered" evidence="1">
    <location>
        <begin position="354"/>
        <end position="398"/>
    </location>
</feature>
<feature type="region of interest" description="Disordered" evidence="1">
    <location>
        <begin position="479"/>
        <end position="504"/>
    </location>
</feature>
<proteinExistence type="predicted"/>
<gene>
    <name evidence="2" type="ORF">V9T40_004784</name>
</gene>
<comment type="caution">
    <text evidence="2">The sequence shown here is derived from an EMBL/GenBank/DDBJ whole genome shotgun (WGS) entry which is preliminary data.</text>
</comment>
<evidence type="ECO:0000256" key="1">
    <source>
        <dbReference type="SAM" id="MobiDB-lite"/>
    </source>
</evidence>
<feature type="compositionally biased region" description="Basic and acidic residues" evidence="1">
    <location>
        <begin position="354"/>
        <end position="366"/>
    </location>
</feature>
<evidence type="ECO:0000313" key="2">
    <source>
        <dbReference type="EMBL" id="KAK7583821.1"/>
    </source>
</evidence>